<proteinExistence type="predicted"/>
<protein>
    <submittedName>
        <fullName evidence="1">Uncharacterized protein</fullName>
    </submittedName>
</protein>
<gene>
    <name evidence="1" type="ORF">PIB30_074799</name>
</gene>
<dbReference type="Proteomes" id="UP001341840">
    <property type="component" value="Unassembled WGS sequence"/>
</dbReference>
<feature type="non-terminal residue" evidence="1">
    <location>
        <position position="1"/>
    </location>
</feature>
<accession>A0ABU6SQT8</accession>
<dbReference type="EMBL" id="JASCZI010061353">
    <property type="protein sequence ID" value="MED6138499.1"/>
    <property type="molecule type" value="Genomic_DNA"/>
</dbReference>
<comment type="caution">
    <text evidence="1">The sequence shown here is derived from an EMBL/GenBank/DDBJ whole genome shotgun (WGS) entry which is preliminary data.</text>
</comment>
<name>A0ABU6SQT8_9FABA</name>
<evidence type="ECO:0000313" key="2">
    <source>
        <dbReference type="Proteomes" id="UP001341840"/>
    </source>
</evidence>
<sequence>WAGSISSKPNIVRGGNSSPLSSIFSRCCSVVDASRIPNFSWASNVKKETTSTAPLPLFRGTATLSMLPLLPTVPSPETDTSSKQRCTRFASFALY</sequence>
<keyword evidence="2" id="KW-1185">Reference proteome</keyword>
<reference evidence="1 2" key="1">
    <citation type="journal article" date="2023" name="Plants (Basel)">
        <title>Bridging the Gap: Combining Genomics and Transcriptomics Approaches to Understand Stylosanthes scabra, an Orphan Legume from the Brazilian Caatinga.</title>
        <authorList>
            <person name="Ferreira-Neto J.R.C."/>
            <person name="da Silva M.D."/>
            <person name="Binneck E."/>
            <person name="de Melo N.F."/>
            <person name="da Silva R.H."/>
            <person name="de Melo A.L.T.M."/>
            <person name="Pandolfi V."/>
            <person name="Bustamante F.O."/>
            <person name="Brasileiro-Vidal A.C."/>
            <person name="Benko-Iseppon A.M."/>
        </authorList>
    </citation>
    <scope>NUCLEOTIDE SEQUENCE [LARGE SCALE GENOMIC DNA]</scope>
    <source>
        <tissue evidence="1">Leaves</tissue>
    </source>
</reference>
<evidence type="ECO:0000313" key="1">
    <source>
        <dbReference type="EMBL" id="MED6138499.1"/>
    </source>
</evidence>
<organism evidence="1 2">
    <name type="scientific">Stylosanthes scabra</name>
    <dbReference type="NCBI Taxonomy" id="79078"/>
    <lineage>
        <taxon>Eukaryota</taxon>
        <taxon>Viridiplantae</taxon>
        <taxon>Streptophyta</taxon>
        <taxon>Embryophyta</taxon>
        <taxon>Tracheophyta</taxon>
        <taxon>Spermatophyta</taxon>
        <taxon>Magnoliopsida</taxon>
        <taxon>eudicotyledons</taxon>
        <taxon>Gunneridae</taxon>
        <taxon>Pentapetalae</taxon>
        <taxon>rosids</taxon>
        <taxon>fabids</taxon>
        <taxon>Fabales</taxon>
        <taxon>Fabaceae</taxon>
        <taxon>Papilionoideae</taxon>
        <taxon>50 kb inversion clade</taxon>
        <taxon>dalbergioids sensu lato</taxon>
        <taxon>Dalbergieae</taxon>
        <taxon>Pterocarpus clade</taxon>
        <taxon>Stylosanthes</taxon>
    </lineage>
</organism>